<accession>A0ABY5KMG4</accession>
<gene>
    <name evidence="1" type="ORF">NP048_10450</name>
</gene>
<reference evidence="1 2" key="1">
    <citation type="submission" date="2022-07" db="EMBL/GenBank/DDBJ databases">
        <title>Novel species in genus cellulomonas.</title>
        <authorList>
            <person name="Ye L."/>
        </authorList>
    </citation>
    <scope>NUCLEOTIDE SEQUENCE [LARGE SCALE GENOMIC DNA]</scope>
    <source>
        <strain evidence="2">zg-B89</strain>
    </source>
</reference>
<keyword evidence="2" id="KW-1185">Reference proteome</keyword>
<name>A0ABY5KMG4_9CELL</name>
<dbReference type="InterPro" id="IPR025447">
    <property type="entry name" value="DUF4192"/>
</dbReference>
<dbReference type="RefSeq" id="WP_227575550.1">
    <property type="nucleotide sequence ID" value="NZ_CP101987.1"/>
</dbReference>
<evidence type="ECO:0000313" key="1">
    <source>
        <dbReference type="EMBL" id="UUI70240.1"/>
    </source>
</evidence>
<protein>
    <submittedName>
        <fullName evidence="1">DUF4192 domain-containing protein</fullName>
    </submittedName>
</protein>
<evidence type="ECO:0000313" key="2">
    <source>
        <dbReference type="Proteomes" id="UP001316384"/>
    </source>
</evidence>
<organism evidence="1 2">
    <name type="scientific">Cellulomonas xiejunii</name>
    <dbReference type="NCBI Taxonomy" id="2968083"/>
    <lineage>
        <taxon>Bacteria</taxon>
        <taxon>Bacillati</taxon>
        <taxon>Actinomycetota</taxon>
        <taxon>Actinomycetes</taxon>
        <taxon>Micrococcales</taxon>
        <taxon>Cellulomonadaceae</taxon>
        <taxon>Cellulomonas</taxon>
    </lineage>
</organism>
<dbReference type="Proteomes" id="UP001316384">
    <property type="component" value="Chromosome"/>
</dbReference>
<dbReference type="Pfam" id="PF13830">
    <property type="entry name" value="DUF4192"/>
    <property type="match status" value="2"/>
</dbReference>
<sequence>MEPPLLLRISESRELLALVPHLLGFQPQDSAVAVSLRGPRGQVGLVARVDLADIADAVHGPQVARSLASHLDRDGARRCVLVLYAEDSAPAGAARVEAAASHVAEAFDVPFGGADVLVVGDHAYRCLACDPTCCPPQGRPLSDLQGSRAGAEMVLAGSVVAAGRDSLGRVPAAPADARRGVARVRRRRAEARTRALVSGPQALGRWRAESLAAWRALVAPPSGTHAGPLTRSALLGRVEAGLADRRVRDAVLVACLPDAGSLPERVLVRGGPDEDAEVGAAIGRLVDPASGEPPGDDVHAVRTALEDVVAHGRRGAQAPASTLLATIAWWQGDGARAAVLLDRALQDDPAYRLALLLRSAVDAGLAPGWVRRRG</sequence>
<dbReference type="EMBL" id="CP101987">
    <property type="protein sequence ID" value="UUI70240.1"/>
    <property type="molecule type" value="Genomic_DNA"/>
</dbReference>
<proteinExistence type="predicted"/>